<reference evidence="1 2" key="1">
    <citation type="submission" date="2023-07" db="EMBL/GenBank/DDBJ databases">
        <title>Sequencing the genomes of 1000 actinobacteria strains.</title>
        <authorList>
            <person name="Klenk H.-P."/>
        </authorList>
    </citation>
    <scope>NUCLEOTIDE SEQUENCE [LARGE SCALE GENOMIC DNA]</scope>
    <source>
        <strain evidence="1 2">DSM 15539</strain>
    </source>
</reference>
<dbReference type="RefSeq" id="WP_309955742.1">
    <property type="nucleotide sequence ID" value="NZ_JAVDUJ010000001.1"/>
</dbReference>
<dbReference type="CDD" id="cd17792">
    <property type="entry name" value="CtkA"/>
    <property type="match status" value="1"/>
</dbReference>
<dbReference type="EMBL" id="JAVDUJ010000001">
    <property type="protein sequence ID" value="MDR6939224.1"/>
    <property type="molecule type" value="Genomic_DNA"/>
</dbReference>
<gene>
    <name evidence="1" type="ORF">J2S36_000767</name>
</gene>
<keyword evidence="2" id="KW-1185">Reference proteome</keyword>
<protein>
    <recommendedName>
        <fullName evidence="3">CtkA family protein</fullName>
    </recommendedName>
</protein>
<dbReference type="Gene3D" id="3.30.200.120">
    <property type="match status" value="1"/>
</dbReference>
<dbReference type="Gene3D" id="1.10.1070.20">
    <property type="match status" value="1"/>
</dbReference>
<proteinExistence type="predicted"/>
<sequence length="342" mass="39187">MRNIFYGGDAGVKFAIFHDNDIWMLKMPKSTRDYKKRQLSYTTSPLSEYLGSKIYETLGIPVHETLLGQYNGKVVVACKDFTYKNGQKIARLFPFNEIKNAYMPSDLASISGTGSETLLEEVLDTISGQENLQEVGNASEWFWDMFIVDAFIGNNDRNNGNWGILIDESTGNQKLAPVYDNGNAFFNKRGIIQMERRIHDVNLIREDAYHAPVCAFKFLDNRNESHKINPFEFIKSQVNSDCNLALLRFAERVNLQKIDDLIDSIPEKYGNLSVMPLEQKEFYKSILHIRLNEVLYPVAKEIQKNQLDKENILSLENAVKNARTASKQLSKDAVLNHDELER</sequence>
<accession>A0ABU1T1H1</accession>
<evidence type="ECO:0000313" key="2">
    <source>
        <dbReference type="Proteomes" id="UP001266099"/>
    </source>
</evidence>
<comment type="caution">
    <text evidence="1">The sequence shown here is derived from an EMBL/GenBank/DDBJ whole genome shotgun (WGS) entry which is preliminary data.</text>
</comment>
<organism evidence="1 2">
    <name type="scientific">Arcanobacterium hippocoleae</name>
    <dbReference type="NCBI Taxonomy" id="149017"/>
    <lineage>
        <taxon>Bacteria</taxon>
        <taxon>Bacillati</taxon>
        <taxon>Actinomycetota</taxon>
        <taxon>Actinomycetes</taxon>
        <taxon>Actinomycetales</taxon>
        <taxon>Actinomycetaceae</taxon>
        <taxon>Arcanobacterium</taxon>
    </lineage>
</organism>
<evidence type="ECO:0000313" key="1">
    <source>
        <dbReference type="EMBL" id="MDR6939224.1"/>
    </source>
</evidence>
<evidence type="ECO:0008006" key="3">
    <source>
        <dbReference type="Google" id="ProtNLM"/>
    </source>
</evidence>
<dbReference type="Proteomes" id="UP001266099">
    <property type="component" value="Unassembled WGS sequence"/>
</dbReference>
<name>A0ABU1T1H1_9ACTO</name>